<evidence type="ECO:0000256" key="3">
    <source>
        <dbReference type="ARBA" id="ARBA00022553"/>
    </source>
</evidence>
<dbReference type="AlphaFoldDB" id="Q1MQJ9"/>
<dbReference type="Gene3D" id="3.40.120.10">
    <property type="entry name" value="Alpha-D-Glucose-1,6-Bisphosphate, subunit A, domain 3"/>
    <property type="match status" value="3"/>
</dbReference>
<protein>
    <recommendedName>
        <fullName evidence="14">Phosphomannomutase</fullName>
    </recommendedName>
</protein>
<dbReference type="PANTHER" id="PTHR43771">
    <property type="entry name" value="PHOSPHOMANNOMUTASE"/>
    <property type="match status" value="1"/>
</dbReference>
<evidence type="ECO:0000256" key="5">
    <source>
        <dbReference type="ARBA" id="ARBA00022842"/>
    </source>
</evidence>
<name>Q1MQJ9_LAWIP</name>
<dbReference type="OrthoDB" id="9806956at2"/>
<reference evidence="12 13" key="1">
    <citation type="submission" date="2005-11" db="EMBL/GenBank/DDBJ databases">
        <title>The complete genome sequence of Lawsonia intracellularis: the causative agent of proliferative enteropathy.</title>
        <authorList>
            <person name="Kaur K."/>
            <person name="Zhang Q."/>
            <person name="Beckler D."/>
            <person name="Munir S."/>
            <person name="Li L."/>
            <person name="Kinsley K."/>
            <person name="Herron L."/>
            <person name="Peterson A."/>
            <person name="May B."/>
            <person name="Singh S."/>
            <person name="Gebhart C."/>
            <person name="Kapur V."/>
        </authorList>
    </citation>
    <scope>NUCLEOTIDE SEQUENCE [LARGE SCALE GENOMIC DNA]</scope>
    <source>
        <strain evidence="12 13">PHE/MN1-00</strain>
    </source>
</reference>
<evidence type="ECO:0000313" key="12">
    <source>
        <dbReference type="EMBL" id="CAJ54728.1"/>
    </source>
</evidence>
<organism evidence="12 13">
    <name type="scientific">Lawsonia intracellularis (strain PHE/MN1-00)</name>
    <dbReference type="NCBI Taxonomy" id="363253"/>
    <lineage>
        <taxon>Bacteria</taxon>
        <taxon>Pseudomonadati</taxon>
        <taxon>Thermodesulfobacteriota</taxon>
        <taxon>Desulfovibrionia</taxon>
        <taxon>Desulfovibrionales</taxon>
        <taxon>Desulfovibrionaceae</taxon>
        <taxon>Lawsonia</taxon>
    </lineage>
</organism>
<dbReference type="Gene3D" id="3.30.310.50">
    <property type="entry name" value="Alpha-D-phosphohexomutase, C-terminal domain"/>
    <property type="match status" value="1"/>
</dbReference>
<dbReference type="InterPro" id="IPR036900">
    <property type="entry name" value="A-D-PHexomutase_C_sf"/>
</dbReference>
<dbReference type="KEGG" id="lip:LI0674"/>
<dbReference type="InterPro" id="IPR005845">
    <property type="entry name" value="A-D-PHexomutase_a/b/a-II"/>
</dbReference>
<dbReference type="RefSeq" id="WP_011526757.1">
    <property type="nucleotide sequence ID" value="NC_008011.1"/>
</dbReference>
<dbReference type="Proteomes" id="UP000002430">
    <property type="component" value="Chromosome"/>
</dbReference>
<evidence type="ECO:0000256" key="7">
    <source>
        <dbReference type="RuleBase" id="RU004326"/>
    </source>
</evidence>
<dbReference type="Pfam" id="PF02880">
    <property type="entry name" value="PGM_PMM_III"/>
    <property type="match status" value="1"/>
</dbReference>
<gene>
    <name evidence="12" type="ordered locus">LI0674</name>
</gene>
<evidence type="ECO:0000256" key="6">
    <source>
        <dbReference type="ARBA" id="ARBA00023235"/>
    </source>
</evidence>
<feature type="domain" description="Alpha-D-phosphohexomutase alpha/beta/alpha" evidence="10">
    <location>
        <begin position="152"/>
        <end position="248"/>
    </location>
</feature>
<dbReference type="eggNOG" id="COG1109">
    <property type="taxonomic scope" value="Bacteria"/>
</dbReference>
<dbReference type="GO" id="GO:0000287">
    <property type="term" value="F:magnesium ion binding"/>
    <property type="evidence" value="ECO:0007669"/>
    <property type="project" value="InterPro"/>
</dbReference>
<evidence type="ECO:0000259" key="8">
    <source>
        <dbReference type="Pfam" id="PF00408"/>
    </source>
</evidence>
<dbReference type="InterPro" id="IPR005846">
    <property type="entry name" value="A-D-PHexomutase_a/b/a-III"/>
</dbReference>
<sequence>MGTSNVFRAYDIRGIVDVDFDLDWVEKLGKVIGTYFVSQGISSAVVGYDCRKSSVDYNNALVKGLLSTGVDVISIGMIPTPVLYFAVKYLNRHGGVMITASHNPSQYNGFKIWAGESTIYGDEIQSIHKLFEVGSFASGQGVLSFHDIIPSYMAAVEAWCKLLRPVKVVVDGGNGVGGTICADILKRIGAEVTCLYCEPDGNFPHHHPDPVVEENMKDLANKVKAEHADLGIGLDGDADRLGIIDSNGRLLFGDELLSIYARELLVHKPGSIVIGDVKCSNRLFDDIQKHGGNPVMSATGHSIIKARMRELNAPLAGEMSGHMFFSDGWYGFDDAIYGAARLVSLFSAQEKPMSELPGWPPSFATREINIPCKDTIKFAVVEKVKNYFKSQYETIEIDGARINFPYGWGLVRASNTQPVLVTRFEADTEEHLMSIRKEVETPLMQWINEAKENV</sequence>
<accession>Q1MQJ9</accession>
<comment type="cofactor">
    <cofactor evidence="1">
        <name>Mg(2+)</name>
        <dbReference type="ChEBI" id="CHEBI:18420"/>
    </cofactor>
</comment>
<dbReference type="Pfam" id="PF00408">
    <property type="entry name" value="PGM_PMM_IV"/>
    <property type="match status" value="1"/>
</dbReference>
<evidence type="ECO:0000256" key="4">
    <source>
        <dbReference type="ARBA" id="ARBA00022723"/>
    </source>
</evidence>
<dbReference type="HOGENOM" id="CLU_016950_9_1_7"/>
<keyword evidence="5 7" id="KW-0460">Magnesium</keyword>
<dbReference type="CDD" id="cd03089">
    <property type="entry name" value="PMM_PGM"/>
    <property type="match status" value="1"/>
</dbReference>
<keyword evidence="4 7" id="KW-0479">Metal-binding</keyword>
<feature type="domain" description="Alpha-D-phosphohexomutase alpha/beta/alpha" evidence="11">
    <location>
        <begin position="253"/>
        <end position="356"/>
    </location>
</feature>
<dbReference type="InterPro" id="IPR016055">
    <property type="entry name" value="A-D-PHexomutase_a/b/a-I/II/III"/>
</dbReference>
<evidence type="ECO:0000313" key="13">
    <source>
        <dbReference type="Proteomes" id="UP000002430"/>
    </source>
</evidence>
<evidence type="ECO:0000259" key="11">
    <source>
        <dbReference type="Pfam" id="PF02880"/>
    </source>
</evidence>
<dbReference type="Pfam" id="PF02878">
    <property type="entry name" value="PGM_PMM_I"/>
    <property type="match status" value="1"/>
</dbReference>
<feature type="domain" description="Alpha-D-phosphohexomutase alpha/beta/alpha" evidence="9">
    <location>
        <begin position="5"/>
        <end position="132"/>
    </location>
</feature>
<feature type="domain" description="Alpha-D-phosphohexomutase C-terminal" evidence="8">
    <location>
        <begin position="367"/>
        <end position="439"/>
    </location>
</feature>
<dbReference type="SUPFAM" id="SSF55957">
    <property type="entry name" value="Phosphoglucomutase, C-terminal domain"/>
    <property type="match status" value="1"/>
</dbReference>
<comment type="similarity">
    <text evidence="2 7">Belongs to the phosphohexose mutase family.</text>
</comment>
<dbReference type="GO" id="GO:0016868">
    <property type="term" value="F:intramolecular phosphotransferase activity"/>
    <property type="evidence" value="ECO:0007669"/>
    <property type="project" value="InterPro"/>
</dbReference>
<dbReference type="InterPro" id="IPR016066">
    <property type="entry name" value="A-D-PHexomutase_CS"/>
</dbReference>
<dbReference type="STRING" id="363253.LI0674"/>
<dbReference type="PRINTS" id="PR00509">
    <property type="entry name" value="PGMPMM"/>
</dbReference>
<evidence type="ECO:0008006" key="14">
    <source>
        <dbReference type="Google" id="ProtNLM"/>
    </source>
</evidence>
<keyword evidence="13" id="KW-1185">Reference proteome</keyword>
<dbReference type="EMBL" id="AM180252">
    <property type="protein sequence ID" value="CAJ54728.1"/>
    <property type="molecule type" value="Genomic_DNA"/>
</dbReference>
<proteinExistence type="inferred from homology"/>
<evidence type="ECO:0000259" key="10">
    <source>
        <dbReference type="Pfam" id="PF02879"/>
    </source>
</evidence>
<evidence type="ECO:0000256" key="1">
    <source>
        <dbReference type="ARBA" id="ARBA00001946"/>
    </source>
</evidence>
<evidence type="ECO:0000259" key="9">
    <source>
        <dbReference type="Pfam" id="PF02878"/>
    </source>
</evidence>
<dbReference type="SUPFAM" id="SSF53738">
    <property type="entry name" value="Phosphoglucomutase, first 3 domains"/>
    <property type="match status" value="3"/>
</dbReference>
<keyword evidence="6" id="KW-0413">Isomerase</keyword>
<dbReference type="InterPro" id="IPR005843">
    <property type="entry name" value="A-D-PHexomutase_C"/>
</dbReference>
<dbReference type="PROSITE" id="PS00710">
    <property type="entry name" value="PGM_PMM"/>
    <property type="match status" value="1"/>
</dbReference>
<dbReference type="PANTHER" id="PTHR43771:SF2">
    <property type="entry name" value="PHOSPHOMANNOMUTASE_PHOSPHOGLUCOMUTASE"/>
    <property type="match status" value="1"/>
</dbReference>
<dbReference type="InterPro" id="IPR005844">
    <property type="entry name" value="A-D-PHexomutase_a/b/a-I"/>
</dbReference>
<evidence type="ECO:0000256" key="2">
    <source>
        <dbReference type="ARBA" id="ARBA00010231"/>
    </source>
</evidence>
<dbReference type="Pfam" id="PF02879">
    <property type="entry name" value="PGM_PMM_II"/>
    <property type="match status" value="1"/>
</dbReference>
<dbReference type="GO" id="GO:0005975">
    <property type="term" value="P:carbohydrate metabolic process"/>
    <property type="evidence" value="ECO:0007669"/>
    <property type="project" value="InterPro"/>
</dbReference>
<dbReference type="InterPro" id="IPR005841">
    <property type="entry name" value="Alpha-D-phosphohexomutase_SF"/>
</dbReference>
<keyword evidence="3" id="KW-0597">Phosphoprotein</keyword>